<feature type="compositionally biased region" description="Pro residues" evidence="3">
    <location>
        <begin position="1227"/>
        <end position="1236"/>
    </location>
</feature>
<feature type="compositionally biased region" description="Pro residues" evidence="3">
    <location>
        <begin position="491"/>
        <end position="501"/>
    </location>
</feature>
<dbReference type="PANTHER" id="PTHR43300">
    <property type="entry name" value="ACETYLTRANSFERASE"/>
    <property type="match status" value="1"/>
</dbReference>
<feature type="compositionally biased region" description="Pro residues" evidence="3">
    <location>
        <begin position="453"/>
        <end position="467"/>
    </location>
</feature>
<evidence type="ECO:0000256" key="2">
    <source>
        <dbReference type="ARBA" id="ARBA00022737"/>
    </source>
</evidence>
<accession>A0ABW7TZS6</accession>
<proteinExistence type="predicted"/>
<evidence type="ECO:0000313" key="5">
    <source>
        <dbReference type="EMBL" id="MFI1465321.1"/>
    </source>
</evidence>
<dbReference type="InterPro" id="IPR018357">
    <property type="entry name" value="Hexapep_transf_CS"/>
</dbReference>
<sequence length="1357" mass="138569">MSLYLPEELRWLGWIAGAQWPDGDEDKAWAVSDAWGVAKDALNQLLGDIDRAKEDAMAAYPEGEVRDAMGDRYEQLRRGETSVENLVNLMQTQQDSTFDMGTEVEATKLTIIITLCWLAVEIAWAWLFPPTAPAVEAAAIASTRSILKVIQDFVQKTIANIAQRMGAPVAKRHFWKELAKGNLVAPTAKGWGVYGARALEGAIVPMAIDGTVQVAQIGQGHRREFNVQQHLLSGLGGAAGAIPAREFGRYLGEGIEHIGGRYLNNALGRTANGMFIGATADMFGAVFGNLATAIASGGDFSMFANAAGWVGNAAQGGIVGGVRGASAYNSYVPKTTDGFTNMSAFRKNSWIHGNTWFFSKYEGPGAFAVRDQPGGSGAAGGPGEERNGGSGGRSAPGTPPGSPAVSVGGPPGTPVGTPPGSPAASVGGPPGTPVGTPPGTPPGSPAASVGGPPGSPPGTPVGTPPGSPAASVGGPPGTPVGTPAVSVGGPPGTPVGTPPGSPAVSVGGPPGTPPGSPAPSVGGPVGSAPPGTPPGSPPAASVGGPPGSPPGTPPGSPAASVGGPVGVTSPGTPPGTVAPPGTPIAPGAPAATSMGGTVGGSAAGSAGNGAAGGGNAASGGFGGSAATSPPGTPVGTPPTASVGSPPGGASSGGAPGGSSAAGAGAPGAGGGTGTNVGRAETSGGAPEIVSPRPVRPWERMPQAQWFTASEGTAGFRGDPAAAPPPRSVSPLSDPGVPATPRSVSPLSAEGGSRSPSPGVVEPGGPPPSPSSSGGSVGPSRSGLPVSRSVSPLSDPGAPFTPHPVSPLSAEGGLAATPPSPSVSPLSDPGVPATPRSVSPLSAEGGVRSPSPRPEDVALPPSRPASPDGADSASSVRDSDGRSSTGRDPDAAPPRRLLRPDRDQQIAHQRWLDEQVQQLRQHRDEVQQQQEWQAQLDLLRALDSQESSPGQRELQRQETQADNLREQIQQQEQRVEQRQQQVDLLAALDGGNTPAGERPRVQEQLAEQREQLNRENADLRRLQAEQNERQEDMDRLRRQIAREQWLDSQLALLRDLDHTPPQDHHAMRIEAGRLQREQDSIRQDQLDRMPPEHQQFEQQMQLDREQRQAAVADLRDRLDRSLQEQWDRVPPPLRVLEDRSQPPQMWQVLGLEQNSVAHYQAARAWFTENRDPHFIGEGKDLRGKPRPQRWPMKVPYPIDKFQAPDIQGDWVPDGAVPTGDSPDGRPPEASPGTPPTIHPDAIVDPDAEIGSDSSVDAGAVVGDRTKVGDGATVGKSVTVGVGVVIDDGAVIGEGVEIHTGAKVGEGAVVGKGAVIHEGAIIEPGAVVPDGAIVGPGEIFENTADEPGDSDVDKPFTLT</sequence>
<dbReference type="InterPro" id="IPR050179">
    <property type="entry name" value="Trans_hexapeptide_repeat"/>
</dbReference>
<feature type="compositionally biased region" description="Gly residues" evidence="3">
    <location>
        <begin position="645"/>
        <end position="656"/>
    </location>
</feature>
<dbReference type="InterPro" id="IPR011004">
    <property type="entry name" value="Trimer_LpxA-like_sf"/>
</dbReference>
<dbReference type="RefSeq" id="WP_051743149.1">
    <property type="nucleotide sequence ID" value="NZ_JBIRUQ010000016.1"/>
</dbReference>
<feature type="compositionally biased region" description="Basic and acidic residues" evidence="3">
    <location>
        <begin position="876"/>
        <end position="889"/>
    </location>
</feature>
<feature type="compositionally biased region" description="Gly residues" evidence="3">
    <location>
        <begin position="664"/>
        <end position="674"/>
    </location>
</feature>
<keyword evidence="2" id="KW-0677">Repeat</keyword>
<feature type="compositionally biased region" description="Low complexity" evidence="3">
    <location>
        <begin position="770"/>
        <end position="786"/>
    </location>
</feature>
<feature type="compositionally biased region" description="Low complexity" evidence="3">
    <location>
        <begin position="749"/>
        <end position="762"/>
    </location>
</feature>
<keyword evidence="6" id="KW-1185">Reference proteome</keyword>
<feature type="compositionally biased region" description="Pro residues" evidence="3">
    <location>
        <begin position="430"/>
        <end position="444"/>
    </location>
</feature>
<feature type="region of interest" description="Disordered" evidence="3">
    <location>
        <begin position="939"/>
        <end position="975"/>
    </location>
</feature>
<comment type="caution">
    <text evidence="5">The sequence shown here is derived from an EMBL/GenBank/DDBJ whole genome shotgun (WGS) entry which is preliminary data.</text>
</comment>
<feature type="compositionally biased region" description="Gly residues" evidence="3">
    <location>
        <begin position="596"/>
        <end position="623"/>
    </location>
</feature>
<evidence type="ECO:0000256" key="1">
    <source>
        <dbReference type="ARBA" id="ARBA00022679"/>
    </source>
</evidence>
<feature type="compositionally biased region" description="Pro residues" evidence="3">
    <location>
        <begin position="571"/>
        <end position="583"/>
    </location>
</feature>
<feature type="compositionally biased region" description="Low complexity" evidence="3">
    <location>
        <begin position="584"/>
        <end position="595"/>
    </location>
</feature>
<keyword evidence="1" id="KW-0808">Transferase</keyword>
<dbReference type="PROSITE" id="PS00101">
    <property type="entry name" value="HEXAPEP_TRANSFERASES"/>
    <property type="match status" value="1"/>
</dbReference>
<dbReference type="EMBL" id="JBIRUQ010000016">
    <property type="protein sequence ID" value="MFI1465321.1"/>
    <property type="molecule type" value="Genomic_DNA"/>
</dbReference>
<dbReference type="InterPro" id="IPR057746">
    <property type="entry name" value="CpnT-like_N"/>
</dbReference>
<reference evidence="5 6" key="1">
    <citation type="submission" date="2024-10" db="EMBL/GenBank/DDBJ databases">
        <title>The Natural Products Discovery Center: Release of the First 8490 Sequenced Strains for Exploring Actinobacteria Biosynthetic Diversity.</title>
        <authorList>
            <person name="Kalkreuter E."/>
            <person name="Kautsar S.A."/>
            <person name="Yang D."/>
            <person name="Bader C.D."/>
            <person name="Teijaro C.N."/>
            <person name="Fluegel L."/>
            <person name="Davis C.M."/>
            <person name="Simpson J.R."/>
            <person name="Lauterbach L."/>
            <person name="Steele A.D."/>
            <person name="Gui C."/>
            <person name="Meng S."/>
            <person name="Li G."/>
            <person name="Viehrig K."/>
            <person name="Ye F."/>
            <person name="Su P."/>
            <person name="Kiefer A.F."/>
            <person name="Nichols A."/>
            <person name="Cepeda A.J."/>
            <person name="Yan W."/>
            <person name="Fan B."/>
            <person name="Jiang Y."/>
            <person name="Adhikari A."/>
            <person name="Zheng C.-J."/>
            <person name="Schuster L."/>
            <person name="Cowan T.M."/>
            <person name="Smanski M.J."/>
            <person name="Chevrette M.G."/>
            <person name="De Carvalho L.P.S."/>
            <person name="Shen B."/>
        </authorList>
    </citation>
    <scope>NUCLEOTIDE SEQUENCE [LARGE SCALE GENOMIC DNA]</scope>
    <source>
        <strain evidence="5 6">NPDC020568</strain>
    </source>
</reference>
<dbReference type="Gene3D" id="2.160.10.10">
    <property type="entry name" value="Hexapeptide repeat proteins"/>
    <property type="match status" value="1"/>
</dbReference>
<protein>
    <recommendedName>
        <fullName evidence="4">Outer membrane channel protein CpnT-like N-terminal domain-containing protein</fullName>
    </recommendedName>
</protein>
<gene>
    <name evidence="5" type="ORF">ACH4WX_31815</name>
</gene>
<evidence type="ECO:0000313" key="6">
    <source>
        <dbReference type="Proteomes" id="UP001611263"/>
    </source>
</evidence>
<dbReference type="Pfam" id="PF25547">
    <property type="entry name" value="WXG100_2"/>
    <property type="match status" value="1"/>
</dbReference>
<name>A0ABW7TZS6_9NOCA</name>
<evidence type="ECO:0000259" key="4">
    <source>
        <dbReference type="Pfam" id="PF25547"/>
    </source>
</evidence>
<feature type="compositionally biased region" description="Low complexity" evidence="3">
    <location>
        <begin position="965"/>
        <end position="975"/>
    </location>
</feature>
<feature type="domain" description="Outer membrane channel protein CpnT-like N-terminal" evidence="4">
    <location>
        <begin position="7"/>
        <end position="148"/>
    </location>
</feature>
<dbReference type="SUPFAM" id="SSF51161">
    <property type="entry name" value="Trimeric LpxA-like enzymes"/>
    <property type="match status" value="1"/>
</dbReference>
<evidence type="ECO:0000256" key="3">
    <source>
        <dbReference type="SAM" id="MobiDB-lite"/>
    </source>
</evidence>
<feature type="compositionally biased region" description="Pro residues" evidence="3">
    <location>
        <begin position="411"/>
        <end position="421"/>
    </location>
</feature>
<organism evidence="5 6">
    <name type="scientific">Nocardia carnea</name>
    <dbReference type="NCBI Taxonomy" id="37328"/>
    <lineage>
        <taxon>Bacteria</taxon>
        <taxon>Bacillati</taxon>
        <taxon>Actinomycetota</taxon>
        <taxon>Actinomycetes</taxon>
        <taxon>Mycobacteriales</taxon>
        <taxon>Nocardiaceae</taxon>
        <taxon>Nocardia</taxon>
    </lineage>
</organism>
<feature type="region of interest" description="Disordered" evidence="3">
    <location>
        <begin position="1338"/>
        <end position="1357"/>
    </location>
</feature>
<feature type="region of interest" description="Disordered" evidence="3">
    <location>
        <begin position="368"/>
        <end position="905"/>
    </location>
</feature>
<feature type="compositionally biased region" description="Low complexity" evidence="3">
    <location>
        <begin position="468"/>
        <end position="488"/>
    </location>
</feature>
<feature type="compositionally biased region" description="Low complexity" evidence="3">
    <location>
        <begin position="518"/>
        <end position="529"/>
    </location>
</feature>
<feature type="region of interest" description="Disordered" evidence="3">
    <location>
        <begin position="1201"/>
        <end position="1253"/>
    </location>
</feature>
<feature type="compositionally biased region" description="Gly residues" evidence="3">
    <location>
        <begin position="374"/>
        <end position="394"/>
    </location>
</feature>
<feature type="compositionally biased region" description="Low complexity" evidence="3">
    <location>
        <begin position="557"/>
        <end position="570"/>
    </location>
</feature>
<feature type="compositionally biased region" description="Pro residues" evidence="3">
    <location>
        <begin position="546"/>
        <end position="556"/>
    </location>
</feature>
<feature type="compositionally biased region" description="Low complexity" evidence="3">
    <location>
        <begin position="864"/>
        <end position="874"/>
    </location>
</feature>
<dbReference type="Proteomes" id="UP001611263">
    <property type="component" value="Unassembled WGS sequence"/>
</dbReference>